<proteinExistence type="inferred from homology"/>
<dbReference type="STRING" id="1397694.GCA_000702585_00920"/>
<dbReference type="EMBL" id="UGGP01000001">
    <property type="protein sequence ID" value="STO07058.1"/>
    <property type="molecule type" value="Genomic_DNA"/>
</dbReference>
<feature type="transmembrane region" description="Helical" evidence="6">
    <location>
        <begin position="40"/>
        <end position="65"/>
    </location>
</feature>
<sequence>MEWDLLPLPLFVVISIVLNVVIAVAGVLPSAFLTALNVQLLGFGPGVIVSIVGEAVGAIVSFILYRKALQTYTSPTGTRFKRLREAGGMEAWFLVLGMRLMPFVPSGLVTLSAAFSRMTLPSFAVASTIGKVPALLIEALAVTAVLYVATGWQLALIAMVGIIYVVWRRQRSGEKM</sequence>
<comment type="caution">
    <text evidence="6">Lacks conserved residue(s) required for the propagation of feature annotation.</text>
</comment>
<comment type="similarity">
    <text evidence="6">Belongs to the TVP38/TMEM64 family.</text>
</comment>
<keyword evidence="5 6" id="KW-0472">Membrane</keyword>
<keyword evidence="3 6" id="KW-0812">Transmembrane</keyword>
<protein>
    <recommendedName>
        <fullName evidence="6">TVP38/TMEM64 family membrane protein</fullName>
    </recommendedName>
</protein>
<name>A0A377FQS2_9BACL</name>
<evidence type="ECO:0000259" key="7">
    <source>
        <dbReference type="Pfam" id="PF09335"/>
    </source>
</evidence>
<evidence type="ECO:0000256" key="5">
    <source>
        <dbReference type="ARBA" id="ARBA00023136"/>
    </source>
</evidence>
<evidence type="ECO:0000256" key="4">
    <source>
        <dbReference type="ARBA" id="ARBA00022989"/>
    </source>
</evidence>
<feature type="transmembrane region" description="Helical" evidence="6">
    <location>
        <begin position="135"/>
        <end position="167"/>
    </location>
</feature>
<gene>
    <name evidence="8" type="ORF">NCTC13163_00403</name>
</gene>
<evidence type="ECO:0000313" key="8">
    <source>
        <dbReference type="EMBL" id="STO07058.1"/>
    </source>
</evidence>
<dbReference type="OrthoDB" id="5471155at2"/>
<evidence type="ECO:0000256" key="2">
    <source>
        <dbReference type="ARBA" id="ARBA00022475"/>
    </source>
</evidence>
<dbReference type="Pfam" id="PF09335">
    <property type="entry name" value="VTT_dom"/>
    <property type="match status" value="1"/>
</dbReference>
<dbReference type="PANTHER" id="PTHR12677">
    <property type="entry name" value="GOLGI APPARATUS MEMBRANE PROTEIN TVP38-RELATED"/>
    <property type="match status" value="1"/>
</dbReference>
<dbReference type="AlphaFoldDB" id="A0A377FQS2"/>
<organism evidence="8 9">
    <name type="scientific">Exiguobacterium aurantiacum</name>
    <dbReference type="NCBI Taxonomy" id="33987"/>
    <lineage>
        <taxon>Bacteria</taxon>
        <taxon>Bacillati</taxon>
        <taxon>Bacillota</taxon>
        <taxon>Bacilli</taxon>
        <taxon>Bacillales</taxon>
        <taxon>Bacillales Family XII. Incertae Sedis</taxon>
        <taxon>Exiguobacterium</taxon>
    </lineage>
</organism>
<keyword evidence="4 6" id="KW-1133">Transmembrane helix</keyword>
<feature type="transmembrane region" description="Helical" evidence="6">
    <location>
        <begin position="7"/>
        <end position="28"/>
    </location>
</feature>
<evidence type="ECO:0000313" key="9">
    <source>
        <dbReference type="Proteomes" id="UP000254060"/>
    </source>
</evidence>
<feature type="transmembrane region" description="Helical" evidence="6">
    <location>
        <begin position="91"/>
        <end position="115"/>
    </location>
</feature>
<dbReference type="GO" id="GO:0005886">
    <property type="term" value="C:plasma membrane"/>
    <property type="evidence" value="ECO:0007669"/>
    <property type="project" value="UniProtKB-SubCell"/>
</dbReference>
<feature type="domain" description="VTT" evidence="7">
    <location>
        <begin position="28"/>
        <end position="142"/>
    </location>
</feature>
<reference evidence="8 9" key="1">
    <citation type="submission" date="2018-06" db="EMBL/GenBank/DDBJ databases">
        <authorList>
            <consortium name="Pathogen Informatics"/>
            <person name="Doyle S."/>
        </authorList>
    </citation>
    <scope>NUCLEOTIDE SEQUENCE [LARGE SCALE GENOMIC DNA]</scope>
    <source>
        <strain evidence="8 9">NCTC13163</strain>
    </source>
</reference>
<accession>A0A377FQS2</accession>
<dbReference type="InterPro" id="IPR032816">
    <property type="entry name" value="VTT_dom"/>
</dbReference>
<dbReference type="InterPro" id="IPR015414">
    <property type="entry name" value="TMEM64"/>
</dbReference>
<keyword evidence="2 6" id="KW-1003">Cell membrane</keyword>
<dbReference type="Proteomes" id="UP000254060">
    <property type="component" value="Unassembled WGS sequence"/>
</dbReference>
<evidence type="ECO:0000256" key="1">
    <source>
        <dbReference type="ARBA" id="ARBA00004651"/>
    </source>
</evidence>
<evidence type="ECO:0000256" key="3">
    <source>
        <dbReference type="ARBA" id="ARBA00022692"/>
    </source>
</evidence>
<dbReference type="RefSeq" id="WP_029334214.1">
    <property type="nucleotide sequence ID" value="NZ_UGGP01000001.1"/>
</dbReference>
<dbReference type="PANTHER" id="PTHR12677:SF55">
    <property type="entry name" value="UNDECAPRENYL PHOSPHATE TRANSPORTER SAOUHSC_00901-RELATED"/>
    <property type="match status" value="1"/>
</dbReference>
<evidence type="ECO:0000256" key="6">
    <source>
        <dbReference type="RuleBase" id="RU366058"/>
    </source>
</evidence>
<comment type="subcellular location">
    <subcellularLocation>
        <location evidence="1 6">Cell membrane</location>
        <topology evidence="1 6">Multi-pass membrane protein</topology>
    </subcellularLocation>
</comment>